<sequence>MVAYEDTLNCVSCSSESALGAFVTLHNNLNCWLSHSYYAIMLNFYQNFRHNLTYSSLITTPLPVRSDILYNNFYQTCLIKCDLHTNEFLFPQSEDEDMLTLLFCWLQLEIRISEHMKLLRAVIISYISSHDYFSKIFFLRLGCCQEISTALIKICRTSTSPPLHRHAFSSLGSLMVHRIINNGVFREEHKEEAQAEIEEEKDEKQKQEVEEEEEQDN</sequence>
<dbReference type="EnsemblMetazoa" id="GAUT029834-RA">
    <property type="protein sequence ID" value="GAUT029834-PA"/>
    <property type="gene ID" value="GAUT029834"/>
</dbReference>
<evidence type="ECO:0000313" key="2">
    <source>
        <dbReference type="EnsemblMetazoa" id="GAUT029834-PA"/>
    </source>
</evidence>
<feature type="region of interest" description="Disordered" evidence="1">
    <location>
        <begin position="189"/>
        <end position="217"/>
    </location>
</feature>
<name>A0A1A9V946_GLOAU</name>
<keyword evidence="3" id="KW-1185">Reference proteome</keyword>
<proteinExistence type="predicted"/>
<accession>A0A1A9V946</accession>
<dbReference type="VEuPathDB" id="VectorBase:GAUT029834"/>
<reference evidence="2" key="1">
    <citation type="submission" date="2020-05" db="UniProtKB">
        <authorList>
            <consortium name="EnsemblMetazoa"/>
        </authorList>
    </citation>
    <scope>IDENTIFICATION</scope>
    <source>
        <strain evidence="2">TTRI</strain>
    </source>
</reference>
<dbReference type="AlphaFoldDB" id="A0A1A9V946"/>
<evidence type="ECO:0000256" key="1">
    <source>
        <dbReference type="SAM" id="MobiDB-lite"/>
    </source>
</evidence>
<protein>
    <submittedName>
        <fullName evidence="2">Uncharacterized protein</fullName>
    </submittedName>
</protein>
<evidence type="ECO:0000313" key="3">
    <source>
        <dbReference type="Proteomes" id="UP000078200"/>
    </source>
</evidence>
<organism evidence="2 3">
    <name type="scientific">Glossina austeni</name>
    <name type="common">Savannah tsetse fly</name>
    <dbReference type="NCBI Taxonomy" id="7395"/>
    <lineage>
        <taxon>Eukaryota</taxon>
        <taxon>Metazoa</taxon>
        <taxon>Ecdysozoa</taxon>
        <taxon>Arthropoda</taxon>
        <taxon>Hexapoda</taxon>
        <taxon>Insecta</taxon>
        <taxon>Pterygota</taxon>
        <taxon>Neoptera</taxon>
        <taxon>Endopterygota</taxon>
        <taxon>Diptera</taxon>
        <taxon>Brachycera</taxon>
        <taxon>Muscomorpha</taxon>
        <taxon>Hippoboscoidea</taxon>
        <taxon>Glossinidae</taxon>
        <taxon>Glossina</taxon>
    </lineage>
</organism>
<dbReference type="Proteomes" id="UP000078200">
    <property type="component" value="Unassembled WGS sequence"/>
</dbReference>